<comment type="subcellular location">
    <subcellularLocation>
        <location evidence="1">Nucleus</location>
    </subcellularLocation>
</comment>
<dbReference type="GO" id="GO:0043565">
    <property type="term" value="F:sequence-specific DNA binding"/>
    <property type="evidence" value="ECO:0007669"/>
    <property type="project" value="TreeGrafter"/>
</dbReference>
<accession>A0AAE0UQI2</accession>
<evidence type="ECO:0000256" key="1">
    <source>
        <dbReference type="ARBA" id="ARBA00004123"/>
    </source>
</evidence>
<dbReference type="Proteomes" id="UP001274896">
    <property type="component" value="Unassembled WGS sequence"/>
</dbReference>
<keyword evidence="4" id="KW-1185">Reference proteome</keyword>
<dbReference type="Pfam" id="PF04931">
    <property type="entry name" value="DNA_pol_phi"/>
    <property type="match status" value="1"/>
</dbReference>
<keyword evidence="2" id="KW-0539">Nucleus</keyword>
<protein>
    <submittedName>
        <fullName evidence="3">Uncharacterized protein</fullName>
    </submittedName>
</protein>
<comment type="caution">
    <text evidence="3">The sequence shown here is derived from an EMBL/GenBank/DDBJ whole genome shotgun (WGS) entry which is preliminary data.</text>
</comment>
<dbReference type="GO" id="GO:0003723">
    <property type="term" value="F:RNA binding"/>
    <property type="evidence" value="ECO:0007669"/>
    <property type="project" value="TreeGrafter"/>
</dbReference>
<dbReference type="InterPro" id="IPR007015">
    <property type="entry name" value="DNA_pol_V/MYBBP1A"/>
</dbReference>
<evidence type="ECO:0000313" key="3">
    <source>
        <dbReference type="EMBL" id="KAK3514096.1"/>
    </source>
</evidence>
<reference evidence="3" key="1">
    <citation type="submission" date="2023-06" db="EMBL/GenBank/DDBJ databases">
        <title>Male Hemibagrus guttatus genome.</title>
        <authorList>
            <person name="Bian C."/>
        </authorList>
    </citation>
    <scope>NUCLEOTIDE SEQUENCE</scope>
    <source>
        <strain evidence="3">Male_cb2023</strain>
        <tissue evidence="3">Muscle</tissue>
    </source>
</reference>
<gene>
    <name evidence="3" type="ORF">QTP70_003391</name>
</gene>
<dbReference type="GO" id="GO:0003714">
    <property type="term" value="F:transcription corepressor activity"/>
    <property type="evidence" value="ECO:0007669"/>
    <property type="project" value="TreeGrafter"/>
</dbReference>
<dbReference type="AlphaFoldDB" id="A0AAE0UQI2"/>
<dbReference type="EMBL" id="JAUCMX010000021">
    <property type="protein sequence ID" value="KAK3514096.1"/>
    <property type="molecule type" value="Genomic_DNA"/>
</dbReference>
<evidence type="ECO:0000256" key="2">
    <source>
        <dbReference type="ARBA" id="ARBA00023242"/>
    </source>
</evidence>
<dbReference type="GO" id="GO:0005730">
    <property type="term" value="C:nucleolus"/>
    <property type="evidence" value="ECO:0007669"/>
    <property type="project" value="InterPro"/>
</dbReference>
<sequence length="176" mass="19654">MWPSGISSGILALSQSTRLHKEADVLLECVKLLQSLSQYREYLRDLPRKTMADILNEVSEQMFEQVLFSALQEDLSSALSSPEQLELLLLVMRRFSSTLSPAHLDKLLGTASINTHTLSWLSEVVKSAARSMKKECVLPAVASDLLHVSLREDSFTFFWDKVVIDGLMSEPTGPSQ</sequence>
<proteinExistence type="predicted"/>
<name>A0AAE0UQI2_9TELE</name>
<organism evidence="3 4">
    <name type="scientific">Hemibagrus guttatus</name>
    <dbReference type="NCBI Taxonomy" id="175788"/>
    <lineage>
        <taxon>Eukaryota</taxon>
        <taxon>Metazoa</taxon>
        <taxon>Chordata</taxon>
        <taxon>Craniata</taxon>
        <taxon>Vertebrata</taxon>
        <taxon>Euteleostomi</taxon>
        <taxon>Actinopterygii</taxon>
        <taxon>Neopterygii</taxon>
        <taxon>Teleostei</taxon>
        <taxon>Ostariophysi</taxon>
        <taxon>Siluriformes</taxon>
        <taxon>Bagridae</taxon>
        <taxon>Hemibagrus</taxon>
    </lineage>
</organism>
<evidence type="ECO:0000313" key="4">
    <source>
        <dbReference type="Proteomes" id="UP001274896"/>
    </source>
</evidence>
<dbReference type="PANTHER" id="PTHR13213:SF2">
    <property type="entry name" value="MYB-BINDING PROTEIN 1A"/>
    <property type="match status" value="1"/>
</dbReference>
<dbReference type="PANTHER" id="PTHR13213">
    <property type="entry name" value="MYB-BINDING PROTEIN 1A FAMILY MEMBER"/>
    <property type="match status" value="1"/>
</dbReference>